<sequence>MTSSGTPSVLTTEECQAFGPALASAAREDPTVYQLLLTRLIDANHGDLTDLRRAAKLRDWAGVHRSIHRLKGSAALARCPTLVAAGKSIESAAKYRKAAVVNALLPRYVAIVTEFNDRLRDLRSNRRSAPGGGFVQGI</sequence>
<evidence type="ECO:0000256" key="2">
    <source>
        <dbReference type="PROSITE-ProRule" id="PRU00110"/>
    </source>
</evidence>
<evidence type="ECO:0000256" key="1">
    <source>
        <dbReference type="ARBA" id="ARBA00023012"/>
    </source>
</evidence>
<name>Q1LAM8_CUPMC</name>
<dbReference type="PROSITE" id="PS50894">
    <property type="entry name" value="HPT"/>
    <property type="match status" value="1"/>
</dbReference>
<feature type="modified residue" description="Phosphohistidine" evidence="2">
    <location>
        <position position="68"/>
    </location>
</feature>
<keyword evidence="5" id="KW-1185">Reference proteome</keyword>
<dbReference type="Proteomes" id="UP000002429">
    <property type="component" value="Plasmid megaplasmid"/>
</dbReference>
<dbReference type="eggNOG" id="COG2198">
    <property type="taxonomic scope" value="Bacteria"/>
</dbReference>
<keyword evidence="1" id="KW-0902">Two-component regulatory system</keyword>
<feature type="domain" description="HPt" evidence="3">
    <location>
        <begin position="29"/>
        <end position="122"/>
    </location>
</feature>
<proteinExistence type="predicted"/>
<evidence type="ECO:0000313" key="4">
    <source>
        <dbReference type="EMBL" id="ABF12798.1"/>
    </source>
</evidence>
<keyword evidence="2" id="KW-0597">Phosphoprotein</keyword>
<dbReference type="GO" id="GO:0000160">
    <property type="term" value="P:phosphorelay signal transduction system"/>
    <property type="evidence" value="ECO:0007669"/>
    <property type="project" value="UniProtKB-KW"/>
</dbReference>
<dbReference type="GO" id="GO:0004672">
    <property type="term" value="F:protein kinase activity"/>
    <property type="evidence" value="ECO:0007669"/>
    <property type="project" value="UniProtKB-ARBA"/>
</dbReference>
<dbReference type="SUPFAM" id="SSF47226">
    <property type="entry name" value="Histidine-containing phosphotransfer domain, HPT domain"/>
    <property type="match status" value="1"/>
</dbReference>
<keyword evidence="4" id="KW-0614">Plasmid</keyword>
<organism evidence="4 5">
    <name type="scientific">Cupriavidus metallidurans (strain ATCC 43123 / DSM 2839 / NBRC 102507 / CH34)</name>
    <name type="common">Ralstonia metallidurans</name>
    <dbReference type="NCBI Taxonomy" id="266264"/>
    <lineage>
        <taxon>Bacteria</taxon>
        <taxon>Pseudomonadati</taxon>
        <taxon>Pseudomonadota</taxon>
        <taxon>Betaproteobacteria</taxon>
        <taxon>Burkholderiales</taxon>
        <taxon>Burkholderiaceae</taxon>
        <taxon>Cupriavidus</taxon>
    </lineage>
</organism>
<dbReference type="InterPro" id="IPR008207">
    <property type="entry name" value="Sig_transdc_His_kin_Hpt_dom"/>
</dbReference>
<geneLocation type="plasmid" evidence="4 5">
    <name>megaplasmid</name>
</geneLocation>
<protein>
    <recommendedName>
        <fullName evidence="3">HPt domain-containing protein</fullName>
    </recommendedName>
</protein>
<evidence type="ECO:0000259" key="3">
    <source>
        <dbReference type="PROSITE" id="PS50894"/>
    </source>
</evidence>
<reference evidence="5" key="1">
    <citation type="journal article" date="2010" name="PLoS ONE">
        <title>The complete genome sequence of Cupriavidus metallidurans strain CH34, a master survivalist in harsh and anthropogenic environments.</title>
        <authorList>
            <person name="Janssen P.J."/>
            <person name="Van Houdt R."/>
            <person name="Moors H."/>
            <person name="Monsieurs P."/>
            <person name="Morin N."/>
            <person name="Michaux A."/>
            <person name="Benotmane M.A."/>
            <person name="Leys N."/>
            <person name="Vallaeys T."/>
            <person name="Lapidus A."/>
            <person name="Monchy S."/>
            <person name="Medigue C."/>
            <person name="Taghavi S."/>
            <person name="McCorkle S."/>
            <person name="Dunn J."/>
            <person name="van der Lelie D."/>
            <person name="Mergeay M."/>
        </authorList>
    </citation>
    <scope>NUCLEOTIDE SEQUENCE [LARGE SCALE GENOMIC DNA]</scope>
    <source>
        <strain evidence="5">ATCC 43123 / DSM 2839 / NBRC 102507 / CH34</strain>
    </source>
</reference>
<evidence type="ECO:0000313" key="5">
    <source>
        <dbReference type="Proteomes" id="UP000002429"/>
    </source>
</evidence>
<dbReference type="InterPro" id="IPR036641">
    <property type="entry name" value="HPT_dom_sf"/>
</dbReference>
<dbReference type="AlphaFoldDB" id="Q1LAM8"/>
<dbReference type="RefSeq" id="WP_011518144.1">
    <property type="nucleotide sequence ID" value="NC_007974.2"/>
</dbReference>
<accession>Q1LAM8</accession>
<dbReference type="Pfam" id="PF01627">
    <property type="entry name" value="Hpt"/>
    <property type="match status" value="1"/>
</dbReference>
<dbReference type="KEGG" id="rme:Rmet_5939"/>
<dbReference type="EMBL" id="CP000353">
    <property type="protein sequence ID" value="ABF12798.1"/>
    <property type="molecule type" value="Genomic_DNA"/>
</dbReference>
<dbReference type="Gene3D" id="1.20.120.160">
    <property type="entry name" value="HPT domain"/>
    <property type="match status" value="1"/>
</dbReference>
<gene>
    <name evidence="4" type="ordered locus">Rmet_5939</name>
</gene>
<dbReference type="HOGENOM" id="CLU_1853569_0_0_4"/>